<dbReference type="CDD" id="cd00761">
    <property type="entry name" value="Glyco_tranf_GTA_type"/>
    <property type="match status" value="1"/>
</dbReference>
<dbReference type="GO" id="GO:0005886">
    <property type="term" value="C:plasma membrane"/>
    <property type="evidence" value="ECO:0007669"/>
    <property type="project" value="UniProtKB-SubCell"/>
</dbReference>
<evidence type="ECO:0000256" key="10">
    <source>
        <dbReference type="ARBA" id="ARBA00040345"/>
    </source>
</evidence>
<feature type="transmembrane region" description="Helical" evidence="11">
    <location>
        <begin position="294"/>
        <end position="312"/>
    </location>
</feature>
<dbReference type="SUPFAM" id="SSF53448">
    <property type="entry name" value="Nucleotide-diphospho-sugar transferases"/>
    <property type="match status" value="1"/>
</dbReference>
<comment type="subcellular location">
    <subcellularLocation>
        <location evidence="1">Cell membrane</location>
    </subcellularLocation>
</comment>
<evidence type="ECO:0000256" key="7">
    <source>
        <dbReference type="ARBA" id="ARBA00037281"/>
    </source>
</evidence>
<evidence type="ECO:0000256" key="5">
    <source>
        <dbReference type="ARBA" id="ARBA00022746"/>
    </source>
</evidence>
<evidence type="ECO:0000313" key="13">
    <source>
        <dbReference type="EMBL" id="SDG58400.1"/>
    </source>
</evidence>
<keyword evidence="6 11" id="KW-0472">Membrane</keyword>
<keyword evidence="11" id="KW-0812">Transmembrane</keyword>
<dbReference type="PANTHER" id="PTHR43646:SF2">
    <property type="entry name" value="GLYCOSYLTRANSFERASE 2-LIKE DOMAIN-CONTAINING PROTEIN"/>
    <property type="match status" value="1"/>
</dbReference>
<organism evidence="13 14">
    <name type="scientific">Thermoanaerobacter thermohydrosulfuricus</name>
    <name type="common">Clostridium thermohydrosulfuricum</name>
    <dbReference type="NCBI Taxonomy" id="1516"/>
    <lineage>
        <taxon>Bacteria</taxon>
        <taxon>Bacillati</taxon>
        <taxon>Bacillota</taxon>
        <taxon>Clostridia</taxon>
        <taxon>Thermoanaerobacterales</taxon>
        <taxon>Thermoanaerobacteraceae</taxon>
        <taxon>Thermoanaerobacter</taxon>
    </lineage>
</organism>
<gene>
    <name evidence="13" type="ORF">SAMN04244560_02595</name>
</gene>
<comment type="pathway">
    <text evidence="8">Carotenoid biosynthesis; staphyloxanthin biosynthesis; staphyloxanthin from farnesyl diphosphate: step 4/5.</text>
</comment>
<evidence type="ECO:0000256" key="6">
    <source>
        <dbReference type="ARBA" id="ARBA00023136"/>
    </source>
</evidence>
<evidence type="ECO:0000256" key="2">
    <source>
        <dbReference type="ARBA" id="ARBA00022475"/>
    </source>
</evidence>
<name>A0A1G7VHI6_THETY</name>
<feature type="domain" description="Glycosyltransferase 2-like" evidence="12">
    <location>
        <begin position="37"/>
        <end position="198"/>
    </location>
</feature>
<accession>A0A1G7VHI6</accession>
<protein>
    <recommendedName>
        <fullName evidence="10">4,4'-diaponeurosporenoate glycosyltransferase</fullName>
    </recommendedName>
</protein>
<keyword evidence="3" id="KW-0328">Glycosyltransferase</keyword>
<dbReference type="InterPro" id="IPR001173">
    <property type="entry name" value="Glyco_trans_2-like"/>
</dbReference>
<sequence>MTVLILSIIGVISGFILFSRVIIKNGVQYYTGNVRVSVIIPARNEEKNLPYLLDSLQKQTYKPYEIIVVDDFSEDYTSEIAKTFGAKVIKNRELPKGWTGKNWALWNGFLESSGDVLIFLDADVRLSPFAVESLLKEQVKVGGAISVIPYHYTDKFYERLALITNILGIFAFTSPFERKSPKGLYGSCIVVDRENYEKVKGHYSVKGELLDDLNLGKKFSDAKINIKNFIGYDLVSFRMYPYGIISEIQGFSKGAILSANTLSFGTIFLIVLWLLGLVLVGFITPFLVFSHSPIAIFYEIGYLFYTLQILYFTKYTGRFGIFIPIFHFISTAFFILVTLHSFYQVAFKKKVLWKGREISVERRNNV</sequence>
<dbReference type="GO" id="GO:0016117">
    <property type="term" value="P:carotenoid biosynthetic process"/>
    <property type="evidence" value="ECO:0007669"/>
    <property type="project" value="UniProtKB-KW"/>
</dbReference>
<evidence type="ECO:0000256" key="8">
    <source>
        <dbReference type="ARBA" id="ARBA00037904"/>
    </source>
</evidence>
<comment type="similarity">
    <text evidence="9">Belongs to the glycosyltransferase 2 family. CrtQ subfamily.</text>
</comment>
<reference evidence="13 14" key="1">
    <citation type="submission" date="2016-10" db="EMBL/GenBank/DDBJ databases">
        <authorList>
            <person name="de Groot N.N."/>
        </authorList>
    </citation>
    <scope>NUCLEOTIDE SEQUENCE [LARGE SCALE GENOMIC DNA]</scope>
    <source>
        <strain evidence="13 14">DSM 569</strain>
    </source>
</reference>
<dbReference type="Gene3D" id="3.90.550.10">
    <property type="entry name" value="Spore Coat Polysaccharide Biosynthesis Protein SpsA, Chain A"/>
    <property type="match status" value="1"/>
</dbReference>
<dbReference type="Pfam" id="PF00535">
    <property type="entry name" value="Glycos_transf_2"/>
    <property type="match status" value="1"/>
</dbReference>
<dbReference type="EMBL" id="FNBS01000093">
    <property type="protein sequence ID" value="SDG58400.1"/>
    <property type="molecule type" value="Genomic_DNA"/>
</dbReference>
<dbReference type="RefSeq" id="WP_003870944.1">
    <property type="nucleotide sequence ID" value="NZ_FNBS01000093.1"/>
</dbReference>
<keyword evidence="2" id="KW-1003">Cell membrane</keyword>
<dbReference type="AlphaFoldDB" id="A0A1G7VHI6"/>
<evidence type="ECO:0000256" key="3">
    <source>
        <dbReference type="ARBA" id="ARBA00022676"/>
    </source>
</evidence>
<keyword evidence="4 13" id="KW-0808">Transferase</keyword>
<keyword evidence="5" id="KW-0125">Carotenoid biosynthesis</keyword>
<evidence type="ECO:0000256" key="11">
    <source>
        <dbReference type="SAM" id="Phobius"/>
    </source>
</evidence>
<feature type="transmembrane region" description="Helical" evidence="11">
    <location>
        <begin position="6"/>
        <end position="23"/>
    </location>
</feature>
<dbReference type="InterPro" id="IPR029044">
    <property type="entry name" value="Nucleotide-diphossugar_trans"/>
</dbReference>
<dbReference type="Proteomes" id="UP000183404">
    <property type="component" value="Unassembled WGS sequence"/>
</dbReference>
<evidence type="ECO:0000256" key="1">
    <source>
        <dbReference type="ARBA" id="ARBA00004236"/>
    </source>
</evidence>
<evidence type="ECO:0000313" key="14">
    <source>
        <dbReference type="Proteomes" id="UP000183404"/>
    </source>
</evidence>
<keyword evidence="11" id="KW-1133">Transmembrane helix</keyword>
<proteinExistence type="inferred from homology"/>
<comment type="function">
    <text evidence="7">Catalyzes the glycosylation of 4,4'-diaponeurosporenoate, i.e. the esterification of glucose at the C1'' position with the carboxyl group of 4,4'-diaponeurosporenic acid, to form glycosyl-4,4'-diaponeurosporenoate. This is a step in the biosynthesis of staphyloxanthin, an orange pigment present in most staphylococci strains.</text>
</comment>
<feature type="transmembrane region" description="Helical" evidence="11">
    <location>
        <begin position="319"/>
        <end position="343"/>
    </location>
</feature>
<dbReference type="PANTHER" id="PTHR43646">
    <property type="entry name" value="GLYCOSYLTRANSFERASE"/>
    <property type="match status" value="1"/>
</dbReference>
<evidence type="ECO:0000256" key="4">
    <source>
        <dbReference type="ARBA" id="ARBA00022679"/>
    </source>
</evidence>
<evidence type="ECO:0000256" key="9">
    <source>
        <dbReference type="ARBA" id="ARBA00038120"/>
    </source>
</evidence>
<evidence type="ECO:0000259" key="12">
    <source>
        <dbReference type="Pfam" id="PF00535"/>
    </source>
</evidence>
<feature type="transmembrane region" description="Helical" evidence="11">
    <location>
        <begin position="262"/>
        <end position="288"/>
    </location>
</feature>
<dbReference type="GO" id="GO:0016757">
    <property type="term" value="F:glycosyltransferase activity"/>
    <property type="evidence" value="ECO:0007669"/>
    <property type="project" value="UniProtKB-KW"/>
</dbReference>